<evidence type="ECO:0000313" key="1">
    <source>
        <dbReference type="EMBL" id="GBM52031.1"/>
    </source>
</evidence>
<gene>
    <name evidence="1" type="ORF">AVEN_42045_1</name>
</gene>
<accession>A0A4Y2GF59</accession>
<proteinExistence type="predicted"/>
<evidence type="ECO:0008006" key="3">
    <source>
        <dbReference type="Google" id="ProtNLM"/>
    </source>
</evidence>
<keyword evidence="2" id="KW-1185">Reference proteome</keyword>
<dbReference type="Proteomes" id="UP000499080">
    <property type="component" value="Unassembled WGS sequence"/>
</dbReference>
<comment type="caution">
    <text evidence="1">The sequence shown here is derived from an EMBL/GenBank/DDBJ whole genome shotgun (WGS) entry which is preliminary data.</text>
</comment>
<reference evidence="1 2" key="1">
    <citation type="journal article" date="2019" name="Sci. Rep.">
        <title>Orb-weaving spider Araneus ventricosus genome elucidates the spidroin gene catalogue.</title>
        <authorList>
            <person name="Kono N."/>
            <person name="Nakamura H."/>
            <person name="Ohtoshi R."/>
            <person name="Moran D.A.P."/>
            <person name="Shinohara A."/>
            <person name="Yoshida Y."/>
            <person name="Fujiwara M."/>
            <person name="Mori M."/>
            <person name="Tomita M."/>
            <person name="Arakawa K."/>
        </authorList>
    </citation>
    <scope>NUCLEOTIDE SEQUENCE [LARGE SCALE GENOMIC DNA]</scope>
</reference>
<protein>
    <recommendedName>
        <fullName evidence="3">Transposase IS30-like HTH domain-containing protein</fullName>
    </recommendedName>
</protein>
<organism evidence="1 2">
    <name type="scientific">Araneus ventricosus</name>
    <name type="common">Orbweaver spider</name>
    <name type="synonym">Epeira ventricosa</name>
    <dbReference type="NCBI Taxonomy" id="182803"/>
    <lineage>
        <taxon>Eukaryota</taxon>
        <taxon>Metazoa</taxon>
        <taxon>Ecdysozoa</taxon>
        <taxon>Arthropoda</taxon>
        <taxon>Chelicerata</taxon>
        <taxon>Arachnida</taxon>
        <taxon>Araneae</taxon>
        <taxon>Araneomorphae</taxon>
        <taxon>Entelegynae</taxon>
        <taxon>Araneoidea</taxon>
        <taxon>Araneidae</taxon>
        <taxon>Araneus</taxon>
    </lineage>
</organism>
<dbReference type="EMBL" id="BGPR01001361">
    <property type="protein sequence ID" value="GBM52031.1"/>
    <property type="molecule type" value="Genomic_DNA"/>
</dbReference>
<name>A0A4Y2GF59_ARAVE</name>
<dbReference type="OrthoDB" id="4843387at2759"/>
<dbReference type="AlphaFoldDB" id="A0A4Y2GF59"/>
<sequence length="130" mass="15089">MLLRRRRRQYQHLTEFERGCVIGLREGGFSFRDISERLGRDVSILVPVVTGRYSLKKTGVRSHTGHYGEGRPPFSPHRDIWDIIGRQLQHHPQPTWTVADLTDQMQQPWICIPLNDNTAPERHNACTFAC</sequence>
<evidence type="ECO:0000313" key="2">
    <source>
        <dbReference type="Proteomes" id="UP000499080"/>
    </source>
</evidence>